<name>A0A4R5VWD7_9BURK</name>
<evidence type="ECO:0000313" key="7">
    <source>
        <dbReference type="Proteomes" id="UP000294829"/>
    </source>
</evidence>
<dbReference type="PROSITE" id="PS50931">
    <property type="entry name" value="HTH_LYSR"/>
    <property type="match status" value="1"/>
</dbReference>
<organism evidence="6 7">
    <name type="scientific">Sapientia aquatica</name>
    <dbReference type="NCBI Taxonomy" id="1549640"/>
    <lineage>
        <taxon>Bacteria</taxon>
        <taxon>Pseudomonadati</taxon>
        <taxon>Pseudomonadota</taxon>
        <taxon>Betaproteobacteria</taxon>
        <taxon>Burkholderiales</taxon>
        <taxon>Oxalobacteraceae</taxon>
        <taxon>Sapientia</taxon>
    </lineage>
</organism>
<feature type="domain" description="HTH lysR-type" evidence="5">
    <location>
        <begin position="1"/>
        <end position="58"/>
    </location>
</feature>
<dbReference type="PANTHER" id="PTHR30537:SF58">
    <property type="entry name" value="HTH-TYPE TRANSCRIPTIONAL REGULATOR PERR"/>
    <property type="match status" value="1"/>
</dbReference>
<gene>
    <name evidence="6" type="ORF">E2I14_14855</name>
</gene>
<dbReference type="FunFam" id="1.10.10.10:FF:000001">
    <property type="entry name" value="LysR family transcriptional regulator"/>
    <property type="match status" value="1"/>
</dbReference>
<dbReference type="RefSeq" id="WP_133329924.1">
    <property type="nucleotide sequence ID" value="NZ_SMYL01000009.1"/>
</dbReference>
<keyword evidence="7" id="KW-1185">Reference proteome</keyword>
<keyword evidence="4" id="KW-0804">Transcription</keyword>
<dbReference type="Gene3D" id="3.40.190.290">
    <property type="match status" value="1"/>
</dbReference>
<comment type="caution">
    <text evidence="6">The sequence shown here is derived from an EMBL/GenBank/DDBJ whole genome shotgun (WGS) entry which is preliminary data.</text>
</comment>
<evidence type="ECO:0000313" key="6">
    <source>
        <dbReference type="EMBL" id="TDK63485.1"/>
    </source>
</evidence>
<dbReference type="InterPro" id="IPR036388">
    <property type="entry name" value="WH-like_DNA-bd_sf"/>
</dbReference>
<dbReference type="PANTHER" id="PTHR30537">
    <property type="entry name" value="HTH-TYPE TRANSCRIPTIONAL REGULATOR"/>
    <property type="match status" value="1"/>
</dbReference>
<evidence type="ECO:0000259" key="5">
    <source>
        <dbReference type="PROSITE" id="PS50931"/>
    </source>
</evidence>
<dbReference type="OrthoDB" id="116299at2"/>
<dbReference type="InterPro" id="IPR005119">
    <property type="entry name" value="LysR_subst-bd"/>
</dbReference>
<dbReference type="Pfam" id="PF03466">
    <property type="entry name" value="LysR_substrate"/>
    <property type="match status" value="1"/>
</dbReference>
<dbReference type="GO" id="GO:0003700">
    <property type="term" value="F:DNA-binding transcription factor activity"/>
    <property type="evidence" value="ECO:0007669"/>
    <property type="project" value="InterPro"/>
</dbReference>
<dbReference type="AlphaFoldDB" id="A0A4R5VWD7"/>
<dbReference type="GO" id="GO:0006351">
    <property type="term" value="P:DNA-templated transcription"/>
    <property type="evidence" value="ECO:0007669"/>
    <property type="project" value="TreeGrafter"/>
</dbReference>
<comment type="similarity">
    <text evidence="1">Belongs to the LysR transcriptional regulatory family.</text>
</comment>
<dbReference type="CDD" id="cd08422">
    <property type="entry name" value="PBP2_CrgA_like"/>
    <property type="match status" value="1"/>
</dbReference>
<dbReference type="GO" id="GO:0043565">
    <property type="term" value="F:sequence-specific DNA binding"/>
    <property type="evidence" value="ECO:0007669"/>
    <property type="project" value="TreeGrafter"/>
</dbReference>
<dbReference type="Proteomes" id="UP000294829">
    <property type="component" value="Unassembled WGS sequence"/>
</dbReference>
<dbReference type="Gene3D" id="1.10.10.10">
    <property type="entry name" value="Winged helix-like DNA-binding domain superfamily/Winged helix DNA-binding domain"/>
    <property type="match status" value="1"/>
</dbReference>
<evidence type="ECO:0000256" key="1">
    <source>
        <dbReference type="ARBA" id="ARBA00009437"/>
    </source>
</evidence>
<dbReference type="Pfam" id="PF00126">
    <property type="entry name" value="HTH_1"/>
    <property type="match status" value="1"/>
</dbReference>
<dbReference type="SUPFAM" id="SSF46785">
    <property type="entry name" value="Winged helix' DNA-binding domain"/>
    <property type="match status" value="1"/>
</dbReference>
<sequence length="296" mass="32422">MDLNAIWMFLKVAQTGSFTRAAKELGIPKSTVSKKIADLESSLQSTLLLRTTRSLQLTDAGKRYYDTCAKAFEDIKDAEAFTQAASSEPAGNIRVTATAEFARKVLSEIMQGFLTAYPNISVDLILTNQALDFVRDNIDVAVRAGQLKDSNLKARRVGATRFQLLASPSYLKAAPELNKPSDLSKHNCLVFTSLPNPSVWLLRSGSQSAKVKVQGRYMANSINAIKSMAASGAGIALLPTVFCKEEIARKELGIVLPNWASGEQALNLVYQNSPFIAPRVTAFLNYMQEELRVLLK</sequence>
<keyword evidence="3" id="KW-0238">DNA-binding</keyword>
<dbReference type="InterPro" id="IPR000847">
    <property type="entry name" value="LysR_HTH_N"/>
</dbReference>
<dbReference type="EMBL" id="SMYL01000009">
    <property type="protein sequence ID" value="TDK63485.1"/>
    <property type="molecule type" value="Genomic_DNA"/>
</dbReference>
<dbReference type="InterPro" id="IPR036390">
    <property type="entry name" value="WH_DNA-bd_sf"/>
</dbReference>
<evidence type="ECO:0000256" key="2">
    <source>
        <dbReference type="ARBA" id="ARBA00023015"/>
    </source>
</evidence>
<evidence type="ECO:0000256" key="4">
    <source>
        <dbReference type="ARBA" id="ARBA00023163"/>
    </source>
</evidence>
<evidence type="ECO:0000256" key="3">
    <source>
        <dbReference type="ARBA" id="ARBA00023125"/>
    </source>
</evidence>
<proteinExistence type="inferred from homology"/>
<accession>A0A4R5VWD7</accession>
<keyword evidence="2" id="KW-0805">Transcription regulation</keyword>
<dbReference type="SUPFAM" id="SSF53850">
    <property type="entry name" value="Periplasmic binding protein-like II"/>
    <property type="match status" value="1"/>
</dbReference>
<dbReference type="InterPro" id="IPR058163">
    <property type="entry name" value="LysR-type_TF_proteobact-type"/>
</dbReference>
<reference evidence="6 7" key="1">
    <citation type="submission" date="2019-03" db="EMBL/GenBank/DDBJ databases">
        <title>Sapientia aquatica gen. nov., sp. nov., isolated from a crater lake.</title>
        <authorList>
            <person name="Felfoldi T."/>
            <person name="Szabo A."/>
            <person name="Toth E."/>
            <person name="Schumann P."/>
            <person name="Keki Z."/>
            <person name="Marialigeti K."/>
            <person name="Mathe I."/>
        </authorList>
    </citation>
    <scope>NUCLEOTIDE SEQUENCE [LARGE SCALE GENOMIC DNA]</scope>
    <source>
        <strain evidence="6 7">SA-152</strain>
    </source>
</reference>
<protein>
    <submittedName>
        <fullName evidence="6">LysR family transcriptional regulator</fullName>
    </submittedName>
</protein>